<sequence>MKLQAAPGQALPAVEHPISWRPSLVEQGLAAATSRAARGEATAAPLLRLPAERPTRGTPRDPQQVLLATRAAAPACGRSPAAPRPGPPGGPLGGDGGRAAGRRGARSPAGSPGASPRGAAPQSPPCAPRARAVPVAVDPPPPAAEFAAMMEEMDVLDLFDLPAAPALLPPLVQSQAASCGLWTGIHSASTAVSVASSDL</sequence>
<feature type="region of interest" description="Disordered" evidence="1">
    <location>
        <begin position="1"/>
        <end position="20"/>
    </location>
</feature>
<feature type="compositionally biased region" description="Low complexity" evidence="1">
    <location>
        <begin position="106"/>
        <end position="121"/>
    </location>
</feature>
<protein>
    <submittedName>
        <fullName evidence="2">Uncharacterized protein</fullName>
    </submittedName>
</protein>
<organism evidence="2 3">
    <name type="scientific">Prorocentrum cordatum</name>
    <dbReference type="NCBI Taxonomy" id="2364126"/>
    <lineage>
        <taxon>Eukaryota</taxon>
        <taxon>Sar</taxon>
        <taxon>Alveolata</taxon>
        <taxon>Dinophyceae</taxon>
        <taxon>Prorocentrales</taxon>
        <taxon>Prorocentraceae</taxon>
        <taxon>Prorocentrum</taxon>
    </lineage>
</organism>
<evidence type="ECO:0000313" key="2">
    <source>
        <dbReference type="EMBL" id="CAK0850980.1"/>
    </source>
</evidence>
<reference evidence="2" key="1">
    <citation type="submission" date="2023-10" db="EMBL/GenBank/DDBJ databases">
        <authorList>
            <person name="Chen Y."/>
            <person name="Shah S."/>
            <person name="Dougan E. K."/>
            <person name="Thang M."/>
            <person name="Chan C."/>
        </authorList>
    </citation>
    <scope>NUCLEOTIDE SEQUENCE [LARGE SCALE GENOMIC DNA]</scope>
</reference>
<feature type="region of interest" description="Disordered" evidence="1">
    <location>
        <begin position="35"/>
        <end position="136"/>
    </location>
</feature>
<evidence type="ECO:0000256" key="1">
    <source>
        <dbReference type="SAM" id="MobiDB-lite"/>
    </source>
</evidence>
<keyword evidence="3" id="KW-1185">Reference proteome</keyword>
<accession>A0ABN9TXE0</accession>
<feature type="compositionally biased region" description="Low complexity" evidence="1">
    <location>
        <begin position="35"/>
        <end position="44"/>
    </location>
</feature>
<dbReference type="Proteomes" id="UP001189429">
    <property type="component" value="Unassembled WGS sequence"/>
</dbReference>
<feature type="compositionally biased region" description="Low complexity" evidence="1">
    <location>
        <begin position="70"/>
        <end position="81"/>
    </location>
</feature>
<dbReference type="EMBL" id="CAUYUJ010015195">
    <property type="protein sequence ID" value="CAK0850980.1"/>
    <property type="molecule type" value="Genomic_DNA"/>
</dbReference>
<feature type="compositionally biased region" description="Basic and acidic residues" evidence="1">
    <location>
        <begin position="50"/>
        <end position="59"/>
    </location>
</feature>
<comment type="caution">
    <text evidence="2">The sequence shown here is derived from an EMBL/GenBank/DDBJ whole genome shotgun (WGS) entry which is preliminary data.</text>
</comment>
<name>A0ABN9TXE0_9DINO</name>
<gene>
    <name evidence="2" type="ORF">PCOR1329_LOCUS43254</name>
</gene>
<evidence type="ECO:0000313" key="3">
    <source>
        <dbReference type="Proteomes" id="UP001189429"/>
    </source>
</evidence>
<proteinExistence type="predicted"/>